<dbReference type="EMBL" id="JAJSOW010000100">
    <property type="protein sequence ID" value="KAI9185981.1"/>
    <property type="molecule type" value="Genomic_DNA"/>
</dbReference>
<evidence type="ECO:0000259" key="1">
    <source>
        <dbReference type="Pfam" id="PF03959"/>
    </source>
</evidence>
<dbReference type="AlphaFoldDB" id="A0AAD5J5H4"/>
<sequence length="277" mass="30493">MDELPISADVDVVYITHKYYYGCRMLETTQVGGQLSSLESHIDAVKAISLFEGTDFKLVSSHQPLNYKVAHECGFTSLSVLIVKELVTLSSHPLLNPPDISNAGRHLSAVEFHSLLQSAGKLLDEESLTDDKKLVLLDARIGKFHTPSVETLDPSIRQYSDLPSWIGENAEQLMLVLVCDSCRVCAIYNPSLSYLKTVFAQQRPFDGILGFSQGAAMAASICALRERLKGELDFRFGILYSGYALPSTEFQPGSINCPSLHIFGSDLGKDRDCKPSQ</sequence>
<gene>
    <name evidence="2" type="ORF">LWI28_012676</name>
</gene>
<dbReference type="PANTHER" id="PTHR43268">
    <property type="entry name" value="THIOSULFATE SULFURTRANSFERASE/RHODANESE-LIKE DOMAIN-CONTAINING PROTEIN 2"/>
    <property type="match status" value="1"/>
</dbReference>
<keyword evidence="3" id="KW-1185">Reference proteome</keyword>
<dbReference type="Pfam" id="PF03959">
    <property type="entry name" value="FSH1"/>
    <property type="match status" value="1"/>
</dbReference>
<name>A0AAD5J5H4_ACENE</name>
<proteinExistence type="predicted"/>
<reference evidence="2" key="1">
    <citation type="journal article" date="2022" name="Plant J.">
        <title>Strategies of tolerance reflected in two North American maple genomes.</title>
        <authorList>
            <person name="McEvoy S.L."/>
            <person name="Sezen U.U."/>
            <person name="Trouern-Trend A."/>
            <person name="McMahon S.M."/>
            <person name="Schaberg P.G."/>
            <person name="Yang J."/>
            <person name="Wegrzyn J.L."/>
            <person name="Swenson N.G."/>
        </authorList>
    </citation>
    <scope>NUCLEOTIDE SEQUENCE</scope>
    <source>
        <strain evidence="2">91603</strain>
    </source>
</reference>
<dbReference type="PANTHER" id="PTHR43268:SF6">
    <property type="entry name" value="THIOSULFATE SULFURTRANSFERASE_RHODANESE-LIKE DOMAIN-CONTAINING PROTEIN 2"/>
    <property type="match status" value="1"/>
</dbReference>
<feature type="domain" description="Serine hydrolase" evidence="1">
    <location>
        <begin position="131"/>
        <end position="265"/>
    </location>
</feature>
<dbReference type="Gene3D" id="3.40.50.1820">
    <property type="entry name" value="alpha/beta hydrolase"/>
    <property type="match status" value="1"/>
</dbReference>
<organism evidence="2 3">
    <name type="scientific">Acer negundo</name>
    <name type="common">Box elder</name>
    <dbReference type="NCBI Taxonomy" id="4023"/>
    <lineage>
        <taxon>Eukaryota</taxon>
        <taxon>Viridiplantae</taxon>
        <taxon>Streptophyta</taxon>
        <taxon>Embryophyta</taxon>
        <taxon>Tracheophyta</taxon>
        <taxon>Spermatophyta</taxon>
        <taxon>Magnoliopsida</taxon>
        <taxon>eudicotyledons</taxon>
        <taxon>Gunneridae</taxon>
        <taxon>Pentapetalae</taxon>
        <taxon>rosids</taxon>
        <taxon>malvids</taxon>
        <taxon>Sapindales</taxon>
        <taxon>Sapindaceae</taxon>
        <taxon>Hippocastanoideae</taxon>
        <taxon>Acereae</taxon>
        <taxon>Acer</taxon>
    </lineage>
</organism>
<evidence type="ECO:0000313" key="2">
    <source>
        <dbReference type="EMBL" id="KAI9185981.1"/>
    </source>
</evidence>
<accession>A0AAD5J5H4</accession>
<dbReference type="InterPro" id="IPR005645">
    <property type="entry name" value="FSH-like_dom"/>
</dbReference>
<dbReference type="Proteomes" id="UP001064489">
    <property type="component" value="Chromosome 3"/>
</dbReference>
<comment type="caution">
    <text evidence="2">The sequence shown here is derived from an EMBL/GenBank/DDBJ whole genome shotgun (WGS) entry which is preliminary data.</text>
</comment>
<evidence type="ECO:0000313" key="3">
    <source>
        <dbReference type="Proteomes" id="UP001064489"/>
    </source>
</evidence>
<protein>
    <recommendedName>
        <fullName evidence="1">Serine hydrolase domain-containing protein</fullName>
    </recommendedName>
</protein>
<dbReference type="InterPro" id="IPR029058">
    <property type="entry name" value="AB_hydrolase_fold"/>
</dbReference>
<dbReference type="SUPFAM" id="SSF53474">
    <property type="entry name" value="alpha/beta-Hydrolases"/>
    <property type="match status" value="1"/>
</dbReference>
<reference evidence="2" key="2">
    <citation type="submission" date="2023-02" db="EMBL/GenBank/DDBJ databases">
        <authorList>
            <person name="Swenson N.G."/>
            <person name="Wegrzyn J.L."/>
            <person name="Mcevoy S.L."/>
        </authorList>
    </citation>
    <scope>NUCLEOTIDE SEQUENCE</scope>
    <source>
        <strain evidence="2">91603</strain>
        <tissue evidence="2">Leaf</tissue>
    </source>
</reference>
<dbReference type="InterPro" id="IPR020936">
    <property type="entry name" value="TrhO"/>
</dbReference>